<dbReference type="Pfam" id="PF08434">
    <property type="entry name" value="CLCA"/>
    <property type="match status" value="1"/>
</dbReference>
<feature type="domain" description="VWFA" evidence="3">
    <location>
        <begin position="301"/>
        <end position="488"/>
    </location>
</feature>
<proteinExistence type="predicted"/>
<keyword evidence="1" id="KW-1133">Transmembrane helix</keyword>
<dbReference type="Gene3D" id="3.40.50.410">
    <property type="entry name" value="von Willebrand factor, type A domain"/>
    <property type="match status" value="1"/>
</dbReference>
<feature type="signal peptide" evidence="2">
    <location>
        <begin position="1"/>
        <end position="20"/>
    </location>
</feature>
<evidence type="ECO:0000313" key="4">
    <source>
        <dbReference type="Ensembl" id="ENSAMXP00005001331.1"/>
    </source>
</evidence>
<dbReference type="NCBIfam" id="NF041940">
    <property type="entry name" value="choice_anch_X"/>
    <property type="match status" value="1"/>
</dbReference>
<evidence type="ECO:0000313" key="5">
    <source>
        <dbReference type="Proteomes" id="UP000694621"/>
    </source>
</evidence>
<dbReference type="Proteomes" id="UP000694621">
    <property type="component" value="Unplaced"/>
</dbReference>
<dbReference type="Gene3D" id="2.60.40.10">
    <property type="entry name" value="Immunoglobulins"/>
    <property type="match status" value="1"/>
</dbReference>
<keyword evidence="1" id="KW-0812">Transmembrane</keyword>
<dbReference type="PANTHER" id="PTHR10579:SF172">
    <property type="entry name" value="CALCIUM-ACTIVATED CHLORIDE CHANNEL REGULATOR 4 PRECURSOR-RELATED"/>
    <property type="match status" value="1"/>
</dbReference>
<feature type="transmembrane region" description="Helical" evidence="1">
    <location>
        <begin position="869"/>
        <end position="891"/>
    </location>
</feature>
<reference evidence="4" key="1">
    <citation type="submission" date="2025-08" db="UniProtKB">
        <authorList>
            <consortium name="Ensembl"/>
        </authorList>
    </citation>
    <scope>IDENTIFICATION</scope>
</reference>
<evidence type="ECO:0000259" key="3">
    <source>
        <dbReference type="PROSITE" id="PS50234"/>
    </source>
</evidence>
<feature type="chain" id="PRO_5034451626" description="VWFA domain-containing protein" evidence="2">
    <location>
        <begin position="21"/>
        <end position="905"/>
    </location>
</feature>
<dbReference type="SMART" id="SM00327">
    <property type="entry name" value="VWA"/>
    <property type="match status" value="1"/>
</dbReference>
<accession>A0A8B9GT55</accession>
<dbReference type="InterPro" id="IPR051266">
    <property type="entry name" value="CLCR"/>
</dbReference>
<gene>
    <name evidence="4" type="primary">LOC103031123</name>
</gene>
<dbReference type="InterPro" id="IPR036465">
    <property type="entry name" value="vWFA_dom_sf"/>
</dbReference>
<dbReference type="SUPFAM" id="SSF53300">
    <property type="entry name" value="vWA-like"/>
    <property type="match status" value="1"/>
</dbReference>
<protein>
    <recommendedName>
        <fullName evidence="3">VWFA domain-containing protein</fullName>
    </recommendedName>
</protein>
<dbReference type="Ensembl" id="ENSAMXT00005001483.1">
    <property type="protein sequence ID" value="ENSAMXP00005001331.1"/>
    <property type="gene ID" value="ENSAMXG00005000458.1"/>
</dbReference>
<dbReference type="PROSITE" id="PS50234">
    <property type="entry name" value="VWFA"/>
    <property type="match status" value="1"/>
</dbReference>
<sequence length="905" mass="99217">MVRVVAVVLLVLSALGAAIGIKLDGNGYTDLLIAINPAVPQNDELINRIKIMITDGSEYLHQALDNKVFIKEVKILVPPNWNGSYEKARRETYDKANIIISRPHPAFIDEPYTKQMKGCGEEGEYVHLTPNFLLDDSFLKSYGPRGVVFVHEWAHLRWGVFDEYNKKEPFYWSKNQEIEHTRCSGRIAGKLVEVVNGNPLLCYNDPKTGLPTEGCQFLPDKYQQTNASIMYIQSLDSVNTFCGDEEHNTEAPNRQNIECNFRSTRSVIYKHSVDSAALQTLTPVPSPSPPTFRVVQRRNRVICLILDVSGSMAGGRILRQEQAAALFLSNIVEEGAYVGIVQFSTEAQIRSRLTKIEGKDSRDALIKTLPKVADGWTYMCKGLLKSFEVLKADDGDTIGDDVIFLTDGEATDDIKSCFQDAVNSGAIINTLALGPSADVILKTMADQTEGKFIVANDDLLSNQLVEAFSSFSFSDGDPIKQTVQLESIGKNTADWFNGTVPIDGTVGNSTTFTVIYERTAPTVHIEAPSGQVYNQTHVNDDAAAKTLTLNIPGTAEPGDWIYSFLNPGTTAQSMTLTVTSRAVREDVLPVLVTAQMNQLSSDGSKPLVVTAEVTQGSSSVIGANVTATLESDTGHSVQLYLLDNGAAADKDKDDGIYSRYFTQLRDGRYSLKVRVTDHIDTRLSLSRHSGALYVPGYIVDGKLLEMNPPKPPVNVEPANVGSFSRIATGESFVVKVASDVTPNFPPNRIRDLSAEFQDNAVLLKWTAPGEIYDEGTATSYEIRWSESLEVIQNFTNANRLNTSELQPQEAGSAEHQHFLLDIKIENGTTLFFALLAENNNTAKSEVSNIARVTSFIPTPRPPAISNPGLNLTTIVVSVCAVTMGACLIAFVTTCVMKRRRVGEEV</sequence>
<evidence type="ECO:0000256" key="2">
    <source>
        <dbReference type="SAM" id="SignalP"/>
    </source>
</evidence>
<organism evidence="4 5">
    <name type="scientific">Astyanax mexicanus</name>
    <name type="common">Blind cave fish</name>
    <name type="synonym">Astyanax fasciatus mexicanus</name>
    <dbReference type="NCBI Taxonomy" id="7994"/>
    <lineage>
        <taxon>Eukaryota</taxon>
        <taxon>Metazoa</taxon>
        <taxon>Chordata</taxon>
        <taxon>Craniata</taxon>
        <taxon>Vertebrata</taxon>
        <taxon>Euteleostomi</taxon>
        <taxon>Actinopterygii</taxon>
        <taxon>Neopterygii</taxon>
        <taxon>Teleostei</taxon>
        <taxon>Ostariophysi</taxon>
        <taxon>Characiformes</taxon>
        <taxon>Characoidei</taxon>
        <taxon>Acestrorhamphidae</taxon>
        <taxon>Acestrorhamphinae</taxon>
        <taxon>Astyanax</taxon>
    </lineage>
</organism>
<evidence type="ECO:0000256" key="1">
    <source>
        <dbReference type="SAM" id="Phobius"/>
    </source>
</evidence>
<dbReference type="AlphaFoldDB" id="A0A8B9GT55"/>
<keyword evidence="1" id="KW-0472">Membrane</keyword>
<keyword evidence="2" id="KW-0732">Signal</keyword>
<dbReference type="Pfam" id="PF00092">
    <property type="entry name" value="VWA"/>
    <property type="match status" value="1"/>
</dbReference>
<dbReference type="InterPro" id="IPR002035">
    <property type="entry name" value="VWF_A"/>
</dbReference>
<dbReference type="PANTHER" id="PTHR10579">
    <property type="entry name" value="CALCIUM-ACTIVATED CHLORIDE CHANNEL REGULATOR"/>
    <property type="match status" value="1"/>
</dbReference>
<dbReference type="GO" id="GO:0005886">
    <property type="term" value="C:plasma membrane"/>
    <property type="evidence" value="ECO:0007669"/>
    <property type="project" value="TreeGrafter"/>
</dbReference>
<dbReference type="InterPro" id="IPR013642">
    <property type="entry name" value="CLCA_N"/>
</dbReference>
<dbReference type="InterPro" id="IPR013783">
    <property type="entry name" value="Ig-like_fold"/>
</dbReference>
<dbReference type="CDD" id="cd00198">
    <property type="entry name" value="vWFA"/>
    <property type="match status" value="1"/>
</dbReference>
<name>A0A8B9GT55_ASTMX</name>